<dbReference type="GO" id="GO:0015643">
    <property type="term" value="F:toxic substance binding"/>
    <property type="evidence" value="ECO:0007669"/>
    <property type="project" value="InterPro"/>
</dbReference>
<accession>D4DTX5</accession>
<dbReference type="Pfam" id="PF09204">
    <property type="entry name" value="Colicin_immun"/>
    <property type="match status" value="1"/>
</dbReference>
<dbReference type="InterPro" id="IPR015287">
    <property type="entry name" value="Colicin_D_immunity_dom"/>
</dbReference>
<dbReference type="STRING" id="546263.NELON_04595"/>
<evidence type="ECO:0000313" key="4">
    <source>
        <dbReference type="Proteomes" id="UP000005536"/>
    </source>
</evidence>
<dbReference type="EMBL" id="CP007726">
    <property type="protein sequence ID" value="AJE18242.1"/>
    <property type="molecule type" value="Genomic_DNA"/>
</dbReference>
<reference evidence="3 4" key="1">
    <citation type="submission" date="2010-02" db="EMBL/GenBank/DDBJ databases">
        <authorList>
            <person name="Weinstock G."/>
            <person name="Sodergren E."/>
            <person name="Clifton S."/>
            <person name="Fulton L."/>
            <person name="Fulton B."/>
            <person name="Courtney L."/>
            <person name="Fronick C."/>
            <person name="Harrison M."/>
            <person name="Strong C."/>
            <person name="Farmer C."/>
            <person name="Delahaunty K."/>
            <person name="Markovic C."/>
            <person name="Hall O."/>
            <person name="Minx P."/>
            <person name="Tomlinson C."/>
            <person name="Mitreva M."/>
            <person name="Nelson J."/>
            <person name="Hou S."/>
            <person name="Wollam A."/>
            <person name="Pepin K.H."/>
            <person name="Johnson M."/>
            <person name="Bhonagiri V."/>
            <person name="Zhang X."/>
            <person name="Suruliraj S."/>
            <person name="Warren W."/>
            <person name="Chinwalla A."/>
            <person name="Mardis E.R."/>
            <person name="Wilson R.K."/>
        </authorList>
    </citation>
    <scope>NUCLEOTIDE SEQUENCE [LARGE SCALE GENOMIC DNA]</scope>
    <source>
        <strain evidence="3 4">ATCC 29315</strain>
    </source>
</reference>
<dbReference type="Proteomes" id="UP000031392">
    <property type="component" value="Chromosome"/>
</dbReference>
<dbReference type="RefSeq" id="WP_003774482.1">
    <property type="nucleotide sequence ID" value="NZ_CP007726.1"/>
</dbReference>
<dbReference type="Gene3D" id="1.20.120.650">
    <property type="entry name" value="Colicin D"/>
    <property type="match status" value="1"/>
</dbReference>
<protein>
    <submittedName>
        <fullName evidence="3">Colicin D</fullName>
    </submittedName>
</protein>
<organism evidence="3 4">
    <name type="scientific">Neisseria elongata subsp. glycolytica ATCC 29315</name>
    <dbReference type="NCBI Taxonomy" id="546263"/>
    <lineage>
        <taxon>Bacteria</taxon>
        <taxon>Pseudomonadati</taxon>
        <taxon>Pseudomonadota</taxon>
        <taxon>Betaproteobacteria</taxon>
        <taxon>Neisseriales</taxon>
        <taxon>Neisseriaceae</taxon>
        <taxon>Neisseria</taxon>
    </lineage>
</organism>
<dbReference type="KEGG" id="nel:NELON_04595"/>
<proteinExistence type="predicted"/>
<dbReference type="InterPro" id="IPR036471">
    <property type="entry name" value="Colicin_D_sf"/>
</dbReference>
<feature type="domain" description="Colicin D immunity protein" evidence="1">
    <location>
        <begin position="8"/>
        <end position="89"/>
    </location>
</feature>
<dbReference type="HOGENOM" id="CLU_2207196_0_0_4"/>
<dbReference type="EMBL" id="ADBF01000253">
    <property type="protein sequence ID" value="EFE48558.1"/>
    <property type="molecule type" value="Genomic_DNA"/>
</dbReference>
<gene>
    <name evidence="3" type="ORF">NEIELOOT_02532</name>
    <name evidence="2" type="ORF">NELON_04595</name>
</gene>
<name>D4DTX5_NEIEG</name>
<dbReference type="AlphaFoldDB" id="D4DTX5"/>
<dbReference type="GO" id="GO:0030153">
    <property type="term" value="P:bacteriocin immunity"/>
    <property type="evidence" value="ECO:0007669"/>
    <property type="project" value="InterPro"/>
</dbReference>
<reference evidence="2 5" key="3">
    <citation type="journal article" date="2015" name="PLoS Genet.">
        <title>Common Cell Shape Evolution of Two Nasopharyngeal Pathogens.</title>
        <authorList>
            <person name="Veyrier F.J."/>
            <person name="Biais N."/>
            <person name="Morales P."/>
            <person name="Belkacem N."/>
            <person name="Guilhen C."/>
            <person name="Ranjeva S."/>
            <person name="Sismeiro O."/>
            <person name="Pehau-Arnaudet G."/>
            <person name="Rocha E.P."/>
            <person name="Werts C."/>
            <person name="Taha M.K."/>
            <person name="Boneca I.G."/>
        </authorList>
    </citation>
    <scope>NUCLEOTIDE SEQUENCE [LARGE SCALE GENOMIC DNA]</scope>
    <source>
        <strain evidence="2 5">ATCC 29315</strain>
    </source>
</reference>
<evidence type="ECO:0000313" key="3">
    <source>
        <dbReference type="EMBL" id="EFE48558.1"/>
    </source>
</evidence>
<dbReference type="PATRIC" id="fig|546263.7.peg.974"/>
<dbReference type="Proteomes" id="UP000005536">
    <property type="component" value="Unassembled WGS sequence"/>
</dbReference>
<evidence type="ECO:0000313" key="5">
    <source>
        <dbReference type="Proteomes" id="UP000031392"/>
    </source>
</evidence>
<evidence type="ECO:0000259" key="1">
    <source>
        <dbReference type="Pfam" id="PF09204"/>
    </source>
</evidence>
<evidence type="ECO:0000313" key="2">
    <source>
        <dbReference type="EMBL" id="AJE18242.1"/>
    </source>
</evidence>
<reference evidence="5" key="2">
    <citation type="submission" date="2014-05" db="EMBL/GenBank/DDBJ databases">
        <title>Complete Genome sequence of Neisseria elongata subsp. glycolytica.</title>
        <authorList>
            <person name="Veyrier F.J."/>
            <person name="Taha M.-K."/>
        </authorList>
    </citation>
    <scope>NUCLEOTIDE SEQUENCE [LARGE SCALE GENOMIC DNA]</scope>
    <source>
        <strain evidence="5">ATCC 29315</strain>
    </source>
</reference>
<keyword evidence="5" id="KW-1185">Reference proteome</keyword>
<sequence length="107" mass="12467">MKKMSPLLCLATDFIDDKIDADTFVDAYMEMWRSNASDFGGGEQWDRADIAGSLYIIADRYCPLEFREDIELWELDEHELKQAVSIFLNSKNSDEAYETWENIRNGK</sequence>